<dbReference type="AlphaFoldDB" id="A0AAV4NAL0"/>
<comment type="caution">
    <text evidence="2">The sequence shown here is derived from an EMBL/GenBank/DDBJ whole genome shotgun (WGS) entry which is preliminary data.</text>
</comment>
<reference evidence="2 3" key="1">
    <citation type="submission" date="2021-06" db="EMBL/GenBank/DDBJ databases">
        <title>Caerostris extrusa draft genome.</title>
        <authorList>
            <person name="Kono N."/>
            <person name="Arakawa K."/>
        </authorList>
    </citation>
    <scope>NUCLEOTIDE SEQUENCE [LARGE SCALE GENOMIC DNA]</scope>
</reference>
<evidence type="ECO:0000313" key="3">
    <source>
        <dbReference type="Proteomes" id="UP001054945"/>
    </source>
</evidence>
<sequence length="130" mass="14781">MTILKTSFYDFPNRIPAGKYPVQNLISNKYLLIHHIAESSFTLLINETSKNKTIAERLKEYQVLQDELENPSCSRGGVKRLAAKEKATAPWTEKPVPSSSEEISESNRQSFERVQKGGRDVHRVPTSYLT</sequence>
<evidence type="ECO:0000313" key="2">
    <source>
        <dbReference type="EMBL" id="GIX81847.1"/>
    </source>
</evidence>
<feature type="region of interest" description="Disordered" evidence="1">
    <location>
        <begin position="84"/>
        <end position="130"/>
    </location>
</feature>
<proteinExistence type="predicted"/>
<accession>A0AAV4NAL0</accession>
<dbReference type="Proteomes" id="UP001054945">
    <property type="component" value="Unassembled WGS sequence"/>
</dbReference>
<name>A0AAV4NAL0_CAEEX</name>
<evidence type="ECO:0000256" key="1">
    <source>
        <dbReference type="SAM" id="MobiDB-lite"/>
    </source>
</evidence>
<protein>
    <submittedName>
        <fullName evidence="2">Uncharacterized protein</fullName>
    </submittedName>
</protein>
<organism evidence="2 3">
    <name type="scientific">Caerostris extrusa</name>
    <name type="common">Bark spider</name>
    <name type="synonym">Caerostris bankana</name>
    <dbReference type="NCBI Taxonomy" id="172846"/>
    <lineage>
        <taxon>Eukaryota</taxon>
        <taxon>Metazoa</taxon>
        <taxon>Ecdysozoa</taxon>
        <taxon>Arthropoda</taxon>
        <taxon>Chelicerata</taxon>
        <taxon>Arachnida</taxon>
        <taxon>Araneae</taxon>
        <taxon>Araneomorphae</taxon>
        <taxon>Entelegynae</taxon>
        <taxon>Araneoidea</taxon>
        <taxon>Araneidae</taxon>
        <taxon>Caerostris</taxon>
    </lineage>
</organism>
<gene>
    <name evidence="2" type="ORF">CEXT_467361</name>
</gene>
<feature type="compositionally biased region" description="Basic and acidic residues" evidence="1">
    <location>
        <begin position="110"/>
        <end position="123"/>
    </location>
</feature>
<keyword evidence="3" id="KW-1185">Reference proteome</keyword>
<dbReference type="EMBL" id="BPLR01003176">
    <property type="protein sequence ID" value="GIX81847.1"/>
    <property type="molecule type" value="Genomic_DNA"/>
</dbReference>